<accession>A0A420JBF7</accession>
<gene>
    <name evidence="1" type="ORF">GcM3_000018</name>
</gene>
<proteinExistence type="predicted"/>
<dbReference type="Proteomes" id="UP000283383">
    <property type="component" value="Unassembled WGS sequence"/>
</dbReference>
<dbReference type="EMBL" id="MCBQ01000073">
    <property type="protein sequence ID" value="RKF84155.1"/>
    <property type="molecule type" value="Genomic_DNA"/>
</dbReference>
<name>A0A420JBF7_9PEZI</name>
<comment type="caution">
    <text evidence="1">The sequence shown here is derived from an EMBL/GenBank/DDBJ whole genome shotgun (WGS) entry which is preliminary data.</text>
</comment>
<protein>
    <submittedName>
        <fullName evidence="1">Uncharacterized protein</fullName>
    </submittedName>
</protein>
<evidence type="ECO:0000313" key="1">
    <source>
        <dbReference type="EMBL" id="RKF84155.1"/>
    </source>
</evidence>
<organism evidence="1 2">
    <name type="scientific">Golovinomyces cichoracearum</name>
    <dbReference type="NCBI Taxonomy" id="62708"/>
    <lineage>
        <taxon>Eukaryota</taxon>
        <taxon>Fungi</taxon>
        <taxon>Dikarya</taxon>
        <taxon>Ascomycota</taxon>
        <taxon>Pezizomycotina</taxon>
        <taxon>Leotiomycetes</taxon>
        <taxon>Erysiphales</taxon>
        <taxon>Erysiphaceae</taxon>
        <taxon>Golovinomyces</taxon>
    </lineage>
</organism>
<evidence type="ECO:0000313" key="2">
    <source>
        <dbReference type="Proteomes" id="UP000283383"/>
    </source>
</evidence>
<keyword evidence="2" id="KW-1185">Reference proteome</keyword>
<sequence>MNGYHQETVVLGVNGRTPPKARSSISKVGPRDLQLSIFFDIFVYFFKIILD</sequence>
<dbReference type="AlphaFoldDB" id="A0A420JBF7"/>
<reference evidence="1 2" key="1">
    <citation type="journal article" date="2018" name="BMC Genomics">
        <title>Comparative genome analyses reveal sequence features reflecting distinct modes of host-adaptation between dicot and monocot powdery mildew.</title>
        <authorList>
            <person name="Wu Y."/>
            <person name="Ma X."/>
            <person name="Pan Z."/>
            <person name="Kale S.D."/>
            <person name="Song Y."/>
            <person name="King H."/>
            <person name="Zhang Q."/>
            <person name="Presley C."/>
            <person name="Deng X."/>
            <person name="Wei C.I."/>
            <person name="Xiao S."/>
        </authorList>
    </citation>
    <scope>NUCLEOTIDE SEQUENCE [LARGE SCALE GENOMIC DNA]</scope>
    <source>
        <strain evidence="1">UMSG3</strain>
    </source>
</reference>